<comment type="caution">
    <text evidence="2">The sequence shown here is derived from an EMBL/GenBank/DDBJ whole genome shotgun (WGS) entry which is preliminary data.</text>
</comment>
<dbReference type="OrthoDB" id="3821551at2"/>
<dbReference type="PIRSF" id="PIRSF012622">
    <property type="entry name" value="UCP012622"/>
    <property type="match status" value="1"/>
</dbReference>
<sequence length="183" mass="20530">MTRAAAVDLHKPKVEYFDLAALTNTDPKGNVRQVEEYRLEPFGLYMARPAPGHPNFHYLESWFLPGLSLRATIFHFTQQERWDQDYYLDIGEFGPDGDGHWRSVDHYLDILVRTGRTSVLLDVDELLAAHAAGYLDAAAAERAVNVATTAIEGIASHGHSFENWLAAQGITLDWKQPPKPVSN</sequence>
<protein>
    <submittedName>
        <fullName evidence="2">DUF402 domain-containing protein</fullName>
    </submittedName>
</protein>
<reference evidence="2 3" key="1">
    <citation type="submission" date="2018-10" db="EMBL/GenBank/DDBJ databases">
        <title>Isolation from cow dung.</title>
        <authorList>
            <person name="Ling L."/>
        </authorList>
    </citation>
    <scope>NUCLEOTIDE SEQUENCE [LARGE SCALE GENOMIC DNA]</scope>
    <source>
        <strain evidence="2 3">NEAU-LL90</strain>
    </source>
</reference>
<evidence type="ECO:0000313" key="2">
    <source>
        <dbReference type="EMBL" id="RMI29862.1"/>
    </source>
</evidence>
<gene>
    <name evidence="2" type="ORF">EBN03_24000</name>
</gene>
<name>A0A3M2KWA1_9NOCA</name>
<dbReference type="EMBL" id="RFFH01000012">
    <property type="protein sequence ID" value="RMI29862.1"/>
    <property type="molecule type" value="Genomic_DNA"/>
</dbReference>
<dbReference type="InterPro" id="IPR035930">
    <property type="entry name" value="FomD-like_sf"/>
</dbReference>
<evidence type="ECO:0000313" key="3">
    <source>
        <dbReference type="Proteomes" id="UP000279275"/>
    </source>
</evidence>
<dbReference type="Pfam" id="PF04167">
    <property type="entry name" value="DUF402"/>
    <property type="match status" value="1"/>
</dbReference>
<proteinExistence type="predicted"/>
<dbReference type="InterPro" id="IPR007295">
    <property type="entry name" value="DUF402"/>
</dbReference>
<feature type="domain" description="DUF402" evidence="1">
    <location>
        <begin position="29"/>
        <end position="159"/>
    </location>
</feature>
<dbReference type="Proteomes" id="UP000279275">
    <property type="component" value="Unassembled WGS sequence"/>
</dbReference>
<evidence type="ECO:0000259" key="1">
    <source>
        <dbReference type="Pfam" id="PF04167"/>
    </source>
</evidence>
<organism evidence="2 3">
    <name type="scientific">Nocardia stercoris</name>
    <dbReference type="NCBI Taxonomy" id="2483361"/>
    <lineage>
        <taxon>Bacteria</taxon>
        <taxon>Bacillati</taxon>
        <taxon>Actinomycetota</taxon>
        <taxon>Actinomycetes</taxon>
        <taxon>Mycobacteriales</taxon>
        <taxon>Nocardiaceae</taxon>
        <taxon>Nocardia</taxon>
    </lineage>
</organism>
<dbReference type="AlphaFoldDB" id="A0A3M2KWA1"/>
<keyword evidence="3" id="KW-1185">Reference proteome</keyword>
<dbReference type="Gene3D" id="2.40.380.10">
    <property type="entry name" value="FomD-like"/>
    <property type="match status" value="1"/>
</dbReference>
<dbReference type="InterPro" id="IPR014465">
    <property type="entry name" value="UCP012622"/>
</dbReference>
<dbReference type="SUPFAM" id="SSF159234">
    <property type="entry name" value="FomD-like"/>
    <property type="match status" value="1"/>
</dbReference>
<accession>A0A3M2KWA1</accession>